<evidence type="ECO:0000313" key="2">
    <source>
        <dbReference type="EMBL" id="QHT70160.1"/>
    </source>
</evidence>
<sequence>METVINSYAMSLPGNFSLSEGSQEIIIEKRWFSIAHLGTLLFALLWNGFTFFFYSLMMSGNVSVIILLFPILHVMVGVWLMYYAICGFFNKTVIKASHQEISVRHVPLPWSGDKLIERACIEQLYILEQTKKHRGSIIYSYDVQVVVHNHSNVSLITGLDTPEEALYIEKKLEQFLRIEDRPVEGAYIAS</sequence>
<name>A0A6C0GRP5_9BACT</name>
<organism evidence="2 3">
    <name type="scientific">Rhodocytophaga rosea</name>
    <dbReference type="NCBI Taxonomy" id="2704465"/>
    <lineage>
        <taxon>Bacteria</taxon>
        <taxon>Pseudomonadati</taxon>
        <taxon>Bacteroidota</taxon>
        <taxon>Cytophagia</taxon>
        <taxon>Cytophagales</taxon>
        <taxon>Rhodocytophagaceae</taxon>
        <taxon>Rhodocytophaga</taxon>
    </lineage>
</organism>
<proteinExistence type="predicted"/>
<feature type="transmembrane region" description="Helical" evidence="1">
    <location>
        <begin position="62"/>
        <end position="85"/>
    </location>
</feature>
<feature type="transmembrane region" description="Helical" evidence="1">
    <location>
        <begin position="34"/>
        <end position="56"/>
    </location>
</feature>
<dbReference type="AlphaFoldDB" id="A0A6C0GRP5"/>
<keyword evidence="1" id="KW-1133">Transmembrane helix</keyword>
<accession>A0A6C0GRP5</accession>
<reference evidence="2 3" key="1">
    <citation type="submission" date="2020-01" db="EMBL/GenBank/DDBJ databases">
        <authorList>
            <person name="Kim M.K."/>
        </authorList>
    </citation>
    <scope>NUCLEOTIDE SEQUENCE [LARGE SCALE GENOMIC DNA]</scope>
    <source>
        <strain evidence="2 3">172606-1</strain>
    </source>
</reference>
<keyword evidence="3" id="KW-1185">Reference proteome</keyword>
<dbReference type="EMBL" id="CP048222">
    <property type="protein sequence ID" value="QHT70160.1"/>
    <property type="molecule type" value="Genomic_DNA"/>
</dbReference>
<evidence type="ECO:0000256" key="1">
    <source>
        <dbReference type="SAM" id="Phobius"/>
    </source>
</evidence>
<gene>
    <name evidence="2" type="ORF">GXP67_27705</name>
</gene>
<dbReference type="RefSeq" id="WP_162446142.1">
    <property type="nucleotide sequence ID" value="NZ_CP048222.1"/>
</dbReference>
<dbReference type="Proteomes" id="UP000480178">
    <property type="component" value="Chromosome"/>
</dbReference>
<keyword evidence="1" id="KW-0472">Membrane</keyword>
<protein>
    <submittedName>
        <fullName evidence="2">Uncharacterized protein</fullName>
    </submittedName>
</protein>
<dbReference type="KEGG" id="rhoz:GXP67_27705"/>
<evidence type="ECO:0000313" key="3">
    <source>
        <dbReference type="Proteomes" id="UP000480178"/>
    </source>
</evidence>
<keyword evidence="1" id="KW-0812">Transmembrane</keyword>